<evidence type="ECO:0000313" key="11">
    <source>
        <dbReference type="WBParaSite" id="jg19391"/>
    </source>
</evidence>
<dbReference type="Proteomes" id="UP000887574">
    <property type="component" value="Unplaced"/>
</dbReference>
<keyword evidence="10" id="KW-1185">Reference proteome</keyword>
<organism evidence="10 11">
    <name type="scientific">Ditylenchus dipsaci</name>
    <dbReference type="NCBI Taxonomy" id="166011"/>
    <lineage>
        <taxon>Eukaryota</taxon>
        <taxon>Metazoa</taxon>
        <taxon>Ecdysozoa</taxon>
        <taxon>Nematoda</taxon>
        <taxon>Chromadorea</taxon>
        <taxon>Rhabditida</taxon>
        <taxon>Tylenchina</taxon>
        <taxon>Tylenchomorpha</taxon>
        <taxon>Sphaerularioidea</taxon>
        <taxon>Anguinidae</taxon>
        <taxon>Anguininae</taxon>
        <taxon>Ditylenchus</taxon>
    </lineage>
</organism>
<evidence type="ECO:0000313" key="10">
    <source>
        <dbReference type="Proteomes" id="UP000887574"/>
    </source>
</evidence>
<dbReference type="GO" id="GO:0015075">
    <property type="term" value="F:monoatomic ion transmembrane transporter activity"/>
    <property type="evidence" value="ECO:0007669"/>
    <property type="project" value="InterPro"/>
</dbReference>
<feature type="transmembrane region" description="Helical" evidence="9">
    <location>
        <begin position="149"/>
        <end position="174"/>
    </location>
</feature>
<keyword evidence="4 9" id="KW-0812">Transmembrane</keyword>
<sequence>MPGVVICQWGNQTFNAVVNYSNKSGKGDGSNDQLVKAYLCATGGALSVALGLNSVAKKMPPLYGRLVPFCAVALANAINIPMMRQKEFIDGITLLDEDGKEVGKSTKVARYAIPQVVISRIGMATPYMVLTPLAVTYMERKAWFRARPWLTPAFQALFCGAILMLSTPLCCAIFPQISSIKTDDLELEVRAKIKSMSNPRRSSISTKVYELKRAYI</sequence>
<evidence type="ECO:0000256" key="7">
    <source>
        <dbReference type="ARBA" id="ARBA00023128"/>
    </source>
</evidence>
<accession>A0A915DGV6</accession>
<proteinExistence type="inferred from homology"/>
<dbReference type="Pfam" id="PF03820">
    <property type="entry name" value="SFXNs"/>
    <property type="match status" value="1"/>
</dbReference>
<evidence type="ECO:0000256" key="9">
    <source>
        <dbReference type="SAM" id="Phobius"/>
    </source>
</evidence>
<evidence type="ECO:0000256" key="1">
    <source>
        <dbReference type="ARBA" id="ARBA00004225"/>
    </source>
</evidence>
<reference evidence="11" key="1">
    <citation type="submission" date="2022-11" db="UniProtKB">
        <authorList>
            <consortium name="WormBaseParasite"/>
        </authorList>
    </citation>
    <scope>IDENTIFICATION</scope>
</reference>
<feature type="transmembrane region" description="Helical" evidence="9">
    <location>
        <begin position="37"/>
        <end position="56"/>
    </location>
</feature>
<keyword evidence="8 9" id="KW-0472">Membrane</keyword>
<feature type="transmembrane region" description="Helical" evidence="9">
    <location>
        <begin position="117"/>
        <end position="137"/>
    </location>
</feature>
<dbReference type="GO" id="GO:0005743">
    <property type="term" value="C:mitochondrial inner membrane"/>
    <property type="evidence" value="ECO:0007669"/>
    <property type="project" value="TreeGrafter"/>
</dbReference>
<evidence type="ECO:0000256" key="6">
    <source>
        <dbReference type="ARBA" id="ARBA00022989"/>
    </source>
</evidence>
<evidence type="ECO:0000256" key="5">
    <source>
        <dbReference type="ARBA" id="ARBA00022970"/>
    </source>
</evidence>
<evidence type="ECO:0000256" key="2">
    <source>
        <dbReference type="ARBA" id="ARBA00005974"/>
    </source>
</evidence>
<protein>
    <submittedName>
        <fullName evidence="11">Sideroflexin</fullName>
    </submittedName>
</protein>
<evidence type="ECO:0000256" key="8">
    <source>
        <dbReference type="ARBA" id="ARBA00023136"/>
    </source>
</evidence>
<dbReference type="AlphaFoldDB" id="A0A915DGV6"/>
<dbReference type="PANTHER" id="PTHR11153:SF8">
    <property type="entry name" value="SIDEROFLEXIN-1"/>
    <property type="match status" value="1"/>
</dbReference>
<dbReference type="WBParaSite" id="jg19391">
    <property type="protein sequence ID" value="jg19391"/>
    <property type="gene ID" value="jg19391"/>
</dbReference>
<evidence type="ECO:0000256" key="4">
    <source>
        <dbReference type="ARBA" id="ARBA00022692"/>
    </source>
</evidence>
<dbReference type="InterPro" id="IPR004686">
    <property type="entry name" value="Mtc"/>
</dbReference>
<keyword evidence="6 9" id="KW-1133">Transmembrane helix</keyword>
<dbReference type="GO" id="GO:0140300">
    <property type="term" value="P:serine import into mitochondrion"/>
    <property type="evidence" value="ECO:0007669"/>
    <property type="project" value="TreeGrafter"/>
</dbReference>
<evidence type="ECO:0000256" key="3">
    <source>
        <dbReference type="ARBA" id="ARBA00022448"/>
    </source>
</evidence>
<comment type="similarity">
    <text evidence="2">Belongs to the sideroflexin family.</text>
</comment>
<keyword evidence="3" id="KW-0813">Transport</keyword>
<name>A0A915DGV6_9BILA</name>
<keyword evidence="7" id="KW-0496">Mitochondrion</keyword>
<dbReference type="PANTHER" id="PTHR11153">
    <property type="entry name" value="SIDEROFLEXIN"/>
    <property type="match status" value="1"/>
</dbReference>
<keyword evidence="5" id="KW-0029">Amino-acid transport</keyword>
<comment type="subcellular location">
    <subcellularLocation>
        <location evidence="1">Mitochondrion membrane</location>
        <topology evidence="1">Multi-pass membrane protein</topology>
    </subcellularLocation>
</comment>